<organism evidence="1 2">
    <name type="scientific">Trifolium medium</name>
    <dbReference type="NCBI Taxonomy" id="97028"/>
    <lineage>
        <taxon>Eukaryota</taxon>
        <taxon>Viridiplantae</taxon>
        <taxon>Streptophyta</taxon>
        <taxon>Embryophyta</taxon>
        <taxon>Tracheophyta</taxon>
        <taxon>Spermatophyta</taxon>
        <taxon>Magnoliopsida</taxon>
        <taxon>eudicotyledons</taxon>
        <taxon>Gunneridae</taxon>
        <taxon>Pentapetalae</taxon>
        <taxon>rosids</taxon>
        <taxon>fabids</taxon>
        <taxon>Fabales</taxon>
        <taxon>Fabaceae</taxon>
        <taxon>Papilionoideae</taxon>
        <taxon>50 kb inversion clade</taxon>
        <taxon>NPAAA clade</taxon>
        <taxon>Hologalegina</taxon>
        <taxon>IRL clade</taxon>
        <taxon>Trifolieae</taxon>
        <taxon>Trifolium</taxon>
    </lineage>
</organism>
<evidence type="ECO:0000313" key="2">
    <source>
        <dbReference type="Proteomes" id="UP000265520"/>
    </source>
</evidence>
<keyword evidence="2" id="KW-1185">Reference proteome</keyword>
<dbReference type="EMBL" id="LXQA011114535">
    <property type="protein sequence ID" value="MCI85399.1"/>
    <property type="molecule type" value="Genomic_DNA"/>
</dbReference>
<reference evidence="1 2" key="1">
    <citation type="journal article" date="2018" name="Front. Plant Sci.">
        <title>Red Clover (Trifolium pratense) and Zigzag Clover (T. medium) - A Picture of Genomic Similarities and Differences.</title>
        <authorList>
            <person name="Dluhosova J."/>
            <person name="Istvanek J."/>
            <person name="Nedelnik J."/>
            <person name="Repkova J."/>
        </authorList>
    </citation>
    <scope>NUCLEOTIDE SEQUENCE [LARGE SCALE GENOMIC DNA]</scope>
    <source>
        <strain evidence="2">cv. 10/8</strain>
        <tissue evidence="1">Leaf</tissue>
    </source>
</reference>
<feature type="non-terminal residue" evidence="1">
    <location>
        <position position="49"/>
    </location>
</feature>
<dbReference type="Proteomes" id="UP000265520">
    <property type="component" value="Unassembled WGS sequence"/>
</dbReference>
<comment type="caution">
    <text evidence="1">The sequence shown here is derived from an EMBL/GenBank/DDBJ whole genome shotgun (WGS) entry which is preliminary data.</text>
</comment>
<sequence length="49" mass="5807">MHLQLMKVFRGSDCLQKTRSSELEVLRTGGLQNWRSSEPDVFRVYCFRT</sequence>
<name>A0A392VDN4_9FABA</name>
<protein>
    <submittedName>
        <fullName evidence="1">Uncharacterized protein</fullName>
    </submittedName>
</protein>
<evidence type="ECO:0000313" key="1">
    <source>
        <dbReference type="EMBL" id="MCI85399.1"/>
    </source>
</evidence>
<accession>A0A392VDN4</accession>
<dbReference type="AlphaFoldDB" id="A0A392VDN4"/>
<proteinExistence type="predicted"/>